<dbReference type="GO" id="GO:0000795">
    <property type="term" value="C:synaptonemal complex"/>
    <property type="evidence" value="ECO:0007669"/>
    <property type="project" value="InterPro"/>
</dbReference>
<dbReference type="PANTHER" id="PTHR14305">
    <property type="entry name" value="E3 UBIQUITIN-PROTEIN LIGASE CCNB1IP1"/>
    <property type="match status" value="1"/>
</dbReference>
<protein>
    <submittedName>
        <fullName evidence="1">Uncharacterized protein</fullName>
    </submittedName>
</protein>
<dbReference type="PANTHER" id="PTHR14305:SF0">
    <property type="entry name" value="E3 UBIQUITIN-PROTEIN LIGASE CCNB1IP1"/>
    <property type="match status" value="1"/>
</dbReference>
<feature type="non-terminal residue" evidence="1">
    <location>
        <position position="187"/>
    </location>
</feature>
<dbReference type="EMBL" id="MU032346">
    <property type="protein sequence ID" value="KAF3767482.1"/>
    <property type="molecule type" value="Genomic_DNA"/>
</dbReference>
<keyword evidence="2" id="KW-1185">Reference proteome</keyword>
<dbReference type="Proteomes" id="UP000803844">
    <property type="component" value="Unassembled WGS sequence"/>
</dbReference>
<name>A0A9P4Y5V4_CRYP1</name>
<evidence type="ECO:0000313" key="1">
    <source>
        <dbReference type="EMBL" id="KAF3767482.1"/>
    </source>
</evidence>
<dbReference type="RefSeq" id="XP_040778443.1">
    <property type="nucleotide sequence ID" value="XM_040918307.1"/>
</dbReference>
<sequence>HIICVDCGNSAGLNGPSPDHRNCPLCGTHLPRPDDVYVTMLNPTEEFKTRALTGLDPDSIMECAGRALKFWSLQMTHDLFVTLLAARLLPTLRDRYAFLQDSVDAEIKDANSKMTSLHSTIASEPWPTHGMSLDQESLQKKYNDLCRAYREKNHKLSQTQELYDKLKRKAMLGHIQDAASDAVDTSL</sequence>
<comment type="caution">
    <text evidence="1">The sequence shown here is derived from an EMBL/GenBank/DDBJ whole genome shotgun (WGS) entry which is preliminary data.</text>
</comment>
<dbReference type="InterPro" id="IPR042448">
    <property type="entry name" value="CCNB1IP1"/>
</dbReference>
<evidence type="ECO:0000313" key="2">
    <source>
        <dbReference type="Proteomes" id="UP000803844"/>
    </source>
</evidence>
<feature type="non-terminal residue" evidence="1">
    <location>
        <position position="1"/>
    </location>
</feature>
<proteinExistence type="predicted"/>
<dbReference type="OrthoDB" id="441210at2759"/>
<organism evidence="1 2">
    <name type="scientific">Cryphonectria parasitica (strain ATCC 38755 / EP155)</name>
    <dbReference type="NCBI Taxonomy" id="660469"/>
    <lineage>
        <taxon>Eukaryota</taxon>
        <taxon>Fungi</taxon>
        <taxon>Dikarya</taxon>
        <taxon>Ascomycota</taxon>
        <taxon>Pezizomycotina</taxon>
        <taxon>Sordariomycetes</taxon>
        <taxon>Sordariomycetidae</taxon>
        <taxon>Diaporthales</taxon>
        <taxon>Cryphonectriaceae</taxon>
        <taxon>Cryphonectria-Endothia species complex</taxon>
        <taxon>Cryphonectria</taxon>
    </lineage>
</organism>
<dbReference type="GO" id="GO:0007131">
    <property type="term" value="P:reciprocal meiotic recombination"/>
    <property type="evidence" value="ECO:0007669"/>
    <property type="project" value="InterPro"/>
</dbReference>
<dbReference type="AlphaFoldDB" id="A0A9P4Y5V4"/>
<dbReference type="GO" id="GO:0061630">
    <property type="term" value="F:ubiquitin protein ligase activity"/>
    <property type="evidence" value="ECO:0007669"/>
    <property type="project" value="InterPro"/>
</dbReference>
<gene>
    <name evidence="1" type="ORF">M406DRAFT_27726</name>
</gene>
<dbReference type="GeneID" id="63835436"/>
<reference evidence="1" key="1">
    <citation type="journal article" date="2020" name="Phytopathology">
        <title>Genome sequence of the chestnut blight fungus Cryphonectria parasitica EP155: A fundamental resource for an archetypical invasive plant pathogen.</title>
        <authorList>
            <person name="Crouch J.A."/>
            <person name="Dawe A."/>
            <person name="Aerts A."/>
            <person name="Barry K."/>
            <person name="Churchill A.C.L."/>
            <person name="Grimwood J."/>
            <person name="Hillman B."/>
            <person name="Milgroom M.G."/>
            <person name="Pangilinan J."/>
            <person name="Smith M."/>
            <person name="Salamov A."/>
            <person name="Schmutz J."/>
            <person name="Yadav J."/>
            <person name="Grigoriev I.V."/>
            <person name="Nuss D."/>
        </authorList>
    </citation>
    <scope>NUCLEOTIDE SEQUENCE</scope>
    <source>
        <strain evidence="1">EP155</strain>
    </source>
</reference>
<accession>A0A9P4Y5V4</accession>